<dbReference type="AlphaFoldDB" id="A0A7J5PWD7"/>
<dbReference type="EMBL" id="WDED01000016">
    <property type="protein sequence ID" value="KAB6147334.1"/>
    <property type="molecule type" value="Genomic_DNA"/>
</dbReference>
<dbReference type="Proteomes" id="UP000434604">
    <property type="component" value="Unassembled WGS sequence"/>
</dbReference>
<evidence type="ECO:0000313" key="1">
    <source>
        <dbReference type="EMBL" id="KAB6147334.1"/>
    </source>
</evidence>
<comment type="caution">
    <text evidence="1">The sequence shown here is derived from an EMBL/GenBank/DDBJ whole genome shotgun (WGS) entry which is preliminary data.</text>
</comment>
<organism evidence="1 2">
    <name type="scientific">Bacteroides xylanisolvens</name>
    <dbReference type="NCBI Taxonomy" id="371601"/>
    <lineage>
        <taxon>Bacteria</taxon>
        <taxon>Pseudomonadati</taxon>
        <taxon>Bacteroidota</taxon>
        <taxon>Bacteroidia</taxon>
        <taxon>Bacteroidales</taxon>
        <taxon>Bacteroidaceae</taxon>
        <taxon>Bacteroides</taxon>
    </lineage>
</organism>
<protein>
    <submittedName>
        <fullName evidence="1">DUF4122 domain-containing protein</fullName>
    </submittedName>
</protein>
<dbReference type="RefSeq" id="WP_151934757.1">
    <property type="nucleotide sequence ID" value="NZ_JBCHGU010000012.1"/>
</dbReference>
<reference evidence="1 2" key="1">
    <citation type="journal article" date="2019" name="Nat. Med.">
        <title>A library of human gut bacterial isolates paired with longitudinal multiomics data enables mechanistic microbiome research.</title>
        <authorList>
            <person name="Poyet M."/>
            <person name="Groussin M."/>
            <person name="Gibbons S.M."/>
            <person name="Avila-Pacheco J."/>
            <person name="Jiang X."/>
            <person name="Kearney S.M."/>
            <person name="Perrotta A.R."/>
            <person name="Berdy B."/>
            <person name="Zhao S."/>
            <person name="Lieberman T.D."/>
            <person name="Swanson P.K."/>
            <person name="Smith M."/>
            <person name="Roesemann S."/>
            <person name="Alexander J.E."/>
            <person name="Rich S.A."/>
            <person name="Livny J."/>
            <person name="Vlamakis H."/>
            <person name="Clish C."/>
            <person name="Bullock K."/>
            <person name="Deik A."/>
            <person name="Scott J."/>
            <person name="Pierce K.A."/>
            <person name="Xavier R.J."/>
            <person name="Alm E.J."/>
        </authorList>
    </citation>
    <scope>NUCLEOTIDE SEQUENCE [LARGE SCALE GENOMIC DNA]</scope>
    <source>
        <strain evidence="1 2">BIOML-A58</strain>
    </source>
</reference>
<accession>A0A7J5PWD7</accession>
<proteinExistence type="predicted"/>
<evidence type="ECO:0000313" key="2">
    <source>
        <dbReference type="Proteomes" id="UP000434604"/>
    </source>
</evidence>
<sequence>MEGIVYLLVRMACIFYLLYKVWCWKSRVDEICRLLYGKGAETGAEALVEYPKDTGTEDVMGSTRFVYLDEDAGTGVAPYMSQPLEMSADYIGEEDEIQDGEVECNLSLEEMELLRKEQEELDGLAPEAVAVTQAVTADDLSLAGDVLMKVDGADRDVEKVCRAARTLFLLRGTCLFDLFVSQTGNMEAVTRLLEENLDENGQPLARKGKKGEFDWKTLV</sequence>
<gene>
    <name evidence="1" type="ORF">GA398_11970</name>
</gene>
<dbReference type="InterPro" id="IPR025190">
    <property type="entry name" value="DUF4122"/>
</dbReference>
<dbReference type="Pfam" id="PF13498">
    <property type="entry name" value="DUF4122"/>
    <property type="match status" value="1"/>
</dbReference>
<name>A0A7J5PWD7_9BACE</name>